<protein>
    <submittedName>
        <fullName evidence="1">Uncharacterized protein</fullName>
    </submittedName>
</protein>
<dbReference type="EMBL" id="KQ461194">
    <property type="protein sequence ID" value="KPJ06936.1"/>
    <property type="molecule type" value="Genomic_DNA"/>
</dbReference>
<reference evidence="1 2" key="1">
    <citation type="journal article" date="2015" name="Nat. Commun.">
        <title>Outbred genome sequencing and CRISPR/Cas9 gene editing in butterflies.</title>
        <authorList>
            <person name="Li X."/>
            <person name="Fan D."/>
            <person name="Zhang W."/>
            <person name="Liu G."/>
            <person name="Zhang L."/>
            <person name="Zhao L."/>
            <person name="Fang X."/>
            <person name="Chen L."/>
            <person name="Dong Y."/>
            <person name="Chen Y."/>
            <person name="Ding Y."/>
            <person name="Zhao R."/>
            <person name="Feng M."/>
            <person name="Zhu Y."/>
            <person name="Feng Y."/>
            <person name="Jiang X."/>
            <person name="Zhu D."/>
            <person name="Xiang H."/>
            <person name="Feng X."/>
            <person name="Li S."/>
            <person name="Wang J."/>
            <person name="Zhang G."/>
            <person name="Kronforst M.R."/>
            <person name="Wang W."/>
        </authorList>
    </citation>
    <scope>NUCLEOTIDE SEQUENCE [LARGE SCALE GENOMIC DNA]</scope>
    <source>
        <strain evidence="1">Ya'a_city_454_Pm</strain>
        <tissue evidence="1">Whole body</tissue>
    </source>
</reference>
<gene>
    <name evidence="1" type="ORF">RR48_11435</name>
</gene>
<accession>A0A194QTR6</accession>
<dbReference type="Proteomes" id="UP000053240">
    <property type="component" value="Unassembled WGS sequence"/>
</dbReference>
<evidence type="ECO:0000313" key="2">
    <source>
        <dbReference type="Proteomes" id="UP000053240"/>
    </source>
</evidence>
<keyword evidence="2" id="KW-1185">Reference proteome</keyword>
<name>A0A194QTR6_PAPMA</name>
<dbReference type="AlphaFoldDB" id="A0A194QTR6"/>
<evidence type="ECO:0000313" key="1">
    <source>
        <dbReference type="EMBL" id="KPJ06936.1"/>
    </source>
</evidence>
<dbReference type="InParanoid" id="A0A194QTR6"/>
<proteinExistence type="predicted"/>
<sequence>MAEDIYSIPWENMSIPNQKTLMMMLARAQPSLEFISAGGLRAGVRPTISIIKSTFTYYVMLKTSIKVDK</sequence>
<organism evidence="1 2">
    <name type="scientific">Papilio machaon</name>
    <name type="common">Old World swallowtail butterfly</name>
    <dbReference type="NCBI Taxonomy" id="76193"/>
    <lineage>
        <taxon>Eukaryota</taxon>
        <taxon>Metazoa</taxon>
        <taxon>Ecdysozoa</taxon>
        <taxon>Arthropoda</taxon>
        <taxon>Hexapoda</taxon>
        <taxon>Insecta</taxon>
        <taxon>Pterygota</taxon>
        <taxon>Neoptera</taxon>
        <taxon>Endopterygota</taxon>
        <taxon>Lepidoptera</taxon>
        <taxon>Glossata</taxon>
        <taxon>Ditrysia</taxon>
        <taxon>Papilionoidea</taxon>
        <taxon>Papilionidae</taxon>
        <taxon>Papilioninae</taxon>
        <taxon>Papilio</taxon>
    </lineage>
</organism>